<evidence type="ECO:0000256" key="3">
    <source>
        <dbReference type="ARBA" id="ARBA00023163"/>
    </source>
</evidence>
<evidence type="ECO:0000256" key="4">
    <source>
        <dbReference type="PROSITE-ProRule" id="PRU00169"/>
    </source>
</evidence>
<dbReference type="SUPFAM" id="SSF46689">
    <property type="entry name" value="Homeodomain-like"/>
    <property type="match status" value="2"/>
</dbReference>
<dbReference type="PROSITE" id="PS01124">
    <property type="entry name" value="HTH_ARAC_FAMILY_2"/>
    <property type="match status" value="1"/>
</dbReference>
<dbReference type="PROSITE" id="PS50110">
    <property type="entry name" value="RESPONSE_REGULATORY"/>
    <property type="match status" value="1"/>
</dbReference>
<dbReference type="Pfam" id="PF12833">
    <property type="entry name" value="HTH_18"/>
    <property type="match status" value="1"/>
</dbReference>
<dbReference type="PANTHER" id="PTHR43280">
    <property type="entry name" value="ARAC-FAMILY TRANSCRIPTIONAL REGULATOR"/>
    <property type="match status" value="1"/>
</dbReference>
<dbReference type="SMART" id="SM00342">
    <property type="entry name" value="HTH_ARAC"/>
    <property type="match status" value="1"/>
</dbReference>
<accession>A0ABY4F199</accession>
<dbReference type="SUPFAM" id="SSF52172">
    <property type="entry name" value="CheY-like"/>
    <property type="match status" value="1"/>
</dbReference>
<keyword evidence="8" id="KW-1185">Reference proteome</keyword>
<evidence type="ECO:0000256" key="1">
    <source>
        <dbReference type="ARBA" id="ARBA00023015"/>
    </source>
</evidence>
<dbReference type="PANTHER" id="PTHR43280:SF28">
    <property type="entry name" value="HTH-TYPE TRANSCRIPTIONAL ACTIVATOR RHAS"/>
    <property type="match status" value="1"/>
</dbReference>
<dbReference type="InterPro" id="IPR009057">
    <property type="entry name" value="Homeodomain-like_sf"/>
</dbReference>
<keyword evidence="2" id="KW-0238">DNA-binding</keyword>
<dbReference type="Gene3D" id="3.40.50.2300">
    <property type="match status" value="1"/>
</dbReference>
<dbReference type="InterPro" id="IPR020449">
    <property type="entry name" value="Tscrpt_reg_AraC-type_HTH"/>
</dbReference>
<evidence type="ECO:0000259" key="5">
    <source>
        <dbReference type="PROSITE" id="PS01124"/>
    </source>
</evidence>
<dbReference type="PRINTS" id="PR00032">
    <property type="entry name" value="HTHARAC"/>
</dbReference>
<evidence type="ECO:0000256" key="2">
    <source>
        <dbReference type="ARBA" id="ARBA00023125"/>
    </source>
</evidence>
<dbReference type="InterPro" id="IPR011006">
    <property type="entry name" value="CheY-like_superfamily"/>
</dbReference>
<dbReference type="EMBL" id="CP095072">
    <property type="protein sequence ID" value="UOQ50308.1"/>
    <property type="molecule type" value="Genomic_DNA"/>
</dbReference>
<reference evidence="7 8" key="1">
    <citation type="submission" date="2022-04" db="EMBL/GenBank/DDBJ databases">
        <title>Gracilibacillus sp. isolated from saltern.</title>
        <authorList>
            <person name="Won M."/>
            <person name="Lee C.-M."/>
            <person name="Woen H.-Y."/>
            <person name="Kwon S.-W."/>
        </authorList>
    </citation>
    <scope>NUCLEOTIDE SEQUENCE [LARGE SCALE GENOMIC DNA]</scope>
    <source>
        <strain evidence="7 8">SSWR10-1</strain>
    </source>
</reference>
<gene>
    <name evidence="7" type="ORF">MUN88_09725</name>
</gene>
<dbReference type="InterPro" id="IPR018062">
    <property type="entry name" value="HTH_AraC-typ_CS"/>
</dbReference>
<proteinExistence type="predicted"/>
<keyword evidence="3" id="KW-0804">Transcription</keyword>
<feature type="modified residue" description="4-aspartylphosphate" evidence="4">
    <location>
        <position position="54"/>
    </location>
</feature>
<dbReference type="Gene3D" id="1.10.10.60">
    <property type="entry name" value="Homeodomain-like"/>
    <property type="match status" value="2"/>
</dbReference>
<evidence type="ECO:0000259" key="6">
    <source>
        <dbReference type="PROSITE" id="PS50110"/>
    </source>
</evidence>
<dbReference type="SMART" id="SM00448">
    <property type="entry name" value="REC"/>
    <property type="match status" value="1"/>
</dbReference>
<feature type="domain" description="Response regulatory" evidence="6">
    <location>
        <begin position="2"/>
        <end position="119"/>
    </location>
</feature>
<dbReference type="InterPro" id="IPR041522">
    <property type="entry name" value="CdaR_GGDEF"/>
</dbReference>
<sequence length="438" mass="51189">MRIVIAEDEMLERKAMRKFLEEHFHDMEVVGEAVNGRTAIELAESLMPDIMLMDIKMPGLNGLEAMEKIYLAHPMIKFIMVTAYDSFDYAKQAMKIGVREYILKPSKKGETIRAIRRVESEINKERQIIESRRSLFLTKLIQGEDAAELQQSLFPDMQSGFFFVMSEQVDLPAPYIQYQKIGFYPSQSQLDNATVLKKMRQLQLETGIYIGIGHPYSQLEQLSHSYYEAKQALRRLTEAGQKQYGFPPKQIETTDITPFMAALHEGDEQQVWSLFDEIAAELDMEAYFKIKQMIEQKGCHFPDMAVENLYSKETWHDFIHLVCLELRHYYHSKNKMERARQYIEDHYHEQISLEDVSSYTNLSTNYLSNSFREATGTTFSDYLTEIRITKAKEMLQQNQATLKQISSDVGYRDPNYFSRVFKKQVGLSPKQYQQHILK</sequence>
<evidence type="ECO:0000313" key="7">
    <source>
        <dbReference type="EMBL" id="UOQ50308.1"/>
    </source>
</evidence>
<name>A0ABY4F199_9BACI</name>
<protein>
    <submittedName>
        <fullName evidence="7">Response regulator</fullName>
    </submittedName>
</protein>
<dbReference type="PROSITE" id="PS00041">
    <property type="entry name" value="HTH_ARAC_FAMILY_1"/>
    <property type="match status" value="1"/>
</dbReference>
<keyword evidence="1" id="KW-0805">Transcription regulation</keyword>
<dbReference type="Pfam" id="PF00072">
    <property type="entry name" value="Response_reg"/>
    <property type="match status" value="1"/>
</dbReference>
<keyword evidence="4" id="KW-0597">Phosphoprotein</keyword>
<evidence type="ECO:0000313" key="8">
    <source>
        <dbReference type="Proteomes" id="UP000831782"/>
    </source>
</evidence>
<dbReference type="Proteomes" id="UP000831782">
    <property type="component" value="Chromosome"/>
</dbReference>
<dbReference type="InterPro" id="IPR018060">
    <property type="entry name" value="HTH_AraC"/>
</dbReference>
<organism evidence="7 8">
    <name type="scientific">Gracilibacillus caseinilyticus</name>
    <dbReference type="NCBI Taxonomy" id="2932256"/>
    <lineage>
        <taxon>Bacteria</taxon>
        <taxon>Bacillati</taxon>
        <taxon>Bacillota</taxon>
        <taxon>Bacilli</taxon>
        <taxon>Bacillales</taxon>
        <taxon>Bacillaceae</taxon>
        <taxon>Gracilibacillus</taxon>
    </lineage>
</organism>
<dbReference type="RefSeq" id="WP_244723840.1">
    <property type="nucleotide sequence ID" value="NZ_CP095072.1"/>
</dbReference>
<feature type="domain" description="HTH araC/xylS-type" evidence="5">
    <location>
        <begin position="337"/>
        <end position="435"/>
    </location>
</feature>
<dbReference type="InterPro" id="IPR001789">
    <property type="entry name" value="Sig_transdc_resp-reg_receiver"/>
</dbReference>
<dbReference type="Pfam" id="PF17853">
    <property type="entry name" value="GGDEF_2"/>
    <property type="match status" value="1"/>
</dbReference>
<dbReference type="CDD" id="cd17536">
    <property type="entry name" value="REC_YesN-like"/>
    <property type="match status" value="1"/>
</dbReference>